<dbReference type="HAMAP" id="MF_01077">
    <property type="entry name" value="RimP"/>
    <property type="match status" value="1"/>
</dbReference>
<dbReference type="RefSeq" id="WP_005431243.1">
    <property type="nucleotide sequence ID" value="NZ_KE150480.1"/>
</dbReference>
<keyword evidence="1 3" id="KW-0963">Cytoplasm</keyword>
<comment type="function">
    <text evidence="3">Required for maturation of 30S ribosomal subunits.</text>
</comment>
<dbReference type="GeneID" id="64061828"/>
<feature type="domain" description="Ribosome maturation factor RimP N-terminal" evidence="4">
    <location>
        <begin position="10"/>
        <end position="79"/>
    </location>
</feature>
<dbReference type="EMBL" id="ATCF01000005">
    <property type="protein sequence ID" value="EPE01023.1"/>
    <property type="molecule type" value="Genomic_DNA"/>
</dbReference>
<comment type="similarity">
    <text evidence="3">Belongs to the RimP family.</text>
</comment>
<dbReference type="eggNOG" id="COG0779">
    <property type="taxonomic scope" value="Bacteria"/>
</dbReference>
<evidence type="ECO:0000313" key="6">
    <source>
        <dbReference type="Proteomes" id="UP000014400"/>
    </source>
</evidence>
<dbReference type="GO" id="GO:0006412">
    <property type="term" value="P:translation"/>
    <property type="evidence" value="ECO:0007669"/>
    <property type="project" value="TreeGrafter"/>
</dbReference>
<evidence type="ECO:0000256" key="2">
    <source>
        <dbReference type="ARBA" id="ARBA00022517"/>
    </source>
</evidence>
<evidence type="ECO:0000313" key="5">
    <source>
        <dbReference type="EMBL" id="EPE01023.1"/>
    </source>
</evidence>
<dbReference type="AlphaFoldDB" id="S3C433"/>
<evidence type="ECO:0000256" key="1">
    <source>
        <dbReference type="ARBA" id="ARBA00022490"/>
    </source>
</evidence>
<dbReference type="PATRIC" id="fig|1203554.3.peg.303"/>
<organism evidence="5 6">
    <name type="scientific">Sutterella wadsworthensis HGA0223</name>
    <dbReference type="NCBI Taxonomy" id="1203554"/>
    <lineage>
        <taxon>Bacteria</taxon>
        <taxon>Pseudomonadati</taxon>
        <taxon>Pseudomonadota</taxon>
        <taxon>Betaproteobacteria</taxon>
        <taxon>Burkholderiales</taxon>
        <taxon>Sutterellaceae</taxon>
        <taxon>Sutterella</taxon>
    </lineage>
</organism>
<name>S3C433_9BURK</name>
<gene>
    <name evidence="3" type="primary">rimP</name>
    <name evidence="5" type="ORF">HMPREF1476_00332</name>
</gene>
<protein>
    <recommendedName>
        <fullName evidence="3">Ribosome maturation factor RimP</fullName>
    </recommendedName>
</protein>
<dbReference type="SUPFAM" id="SSF74942">
    <property type="entry name" value="YhbC-like, C-terminal domain"/>
    <property type="match status" value="1"/>
</dbReference>
<comment type="caution">
    <text evidence="5">The sequence shown here is derived from an EMBL/GenBank/DDBJ whole genome shotgun (WGS) entry which is preliminary data.</text>
</comment>
<evidence type="ECO:0000256" key="3">
    <source>
        <dbReference type="HAMAP-Rule" id="MF_01077"/>
    </source>
</evidence>
<dbReference type="CDD" id="cd01734">
    <property type="entry name" value="YlxS_C"/>
    <property type="match status" value="1"/>
</dbReference>
<sequence length="186" mass="20783">MNSSGALSALVKKTVEGLGYELVDVERLQRGLVRVTIDIERDGGISLEDCERVSDQLTHLFTVEDVSYERLEVSSPGVERPLKRARDWERFTGELAWVELFAPLKAEGFPEAGRRKLEGRIVGISGESGAEQIEFDYFEVDIARTPRAAALRARKKQTVEAAPVRVVFPLSEVEQAHLLVELNFKG</sequence>
<dbReference type="InterPro" id="IPR028998">
    <property type="entry name" value="RimP_C"/>
</dbReference>
<accession>S3C433</accession>
<dbReference type="Pfam" id="PF02576">
    <property type="entry name" value="RimP_N"/>
    <property type="match status" value="1"/>
</dbReference>
<dbReference type="PANTHER" id="PTHR33867:SF1">
    <property type="entry name" value="RIBOSOME MATURATION FACTOR RIMP"/>
    <property type="match status" value="1"/>
</dbReference>
<evidence type="ECO:0000259" key="4">
    <source>
        <dbReference type="Pfam" id="PF02576"/>
    </source>
</evidence>
<dbReference type="InterPro" id="IPR035956">
    <property type="entry name" value="RimP_N_sf"/>
</dbReference>
<dbReference type="Proteomes" id="UP000014400">
    <property type="component" value="Unassembled WGS sequence"/>
</dbReference>
<comment type="subcellular location">
    <subcellularLocation>
        <location evidence="3">Cytoplasm</location>
    </subcellularLocation>
</comment>
<dbReference type="GO" id="GO:0005829">
    <property type="term" value="C:cytosol"/>
    <property type="evidence" value="ECO:0007669"/>
    <property type="project" value="TreeGrafter"/>
</dbReference>
<dbReference type="Gene3D" id="3.30.300.70">
    <property type="entry name" value="RimP-like superfamily, N-terminal"/>
    <property type="match status" value="1"/>
</dbReference>
<proteinExistence type="inferred from homology"/>
<reference evidence="5 6" key="1">
    <citation type="submission" date="2013-04" db="EMBL/GenBank/DDBJ databases">
        <title>The Genome Sequence of Sutterella wadsworthensis HGA0223.</title>
        <authorList>
            <consortium name="The Broad Institute Genomics Platform"/>
            <person name="Earl A."/>
            <person name="Ward D."/>
            <person name="Feldgarden M."/>
            <person name="Gevers D."/>
            <person name="Schmidt T.M."/>
            <person name="Dover J."/>
            <person name="Dai D."/>
            <person name="Walker B."/>
            <person name="Young S."/>
            <person name="Zeng Q."/>
            <person name="Gargeya S."/>
            <person name="Fitzgerald M."/>
            <person name="Haas B."/>
            <person name="Abouelleil A."/>
            <person name="Allen A.W."/>
            <person name="Alvarado L."/>
            <person name="Arachchi H.M."/>
            <person name="Berlin A.M."/>
            <person name="Chapman S.B."/>
            <person name="Gainer-Dewar J."/>
            <person name="Goldberg J."/>
            <person name="Griggs A."/>
            <person name="Gujja S."/>
            <person name="Hansen M."/>
            <person name="Howarth C."/>
            <person name="Imamovic A."/>
            <person name="Ireland A."/>
            <person name="Larimer J."/>
            <person name="McCowan C."/>
            <person name="Murphy C."/>
            <person name="Pearson M."/>
            <person name="Poon T.W."/>
            <person name="Priest M."/>
            <person name="Roberts A."/>
            <person name="Saif S."/>
            <person name="Shea T."/>
            <person name="Sisk P."/>
            <person name="Sykes S."/>
            <person name="Wortman J."/>
            <person name="Nusbaum C."/>
            <person name="Birren B."/>
        </authorList>
    </citation>
    <scope>NUCLEOTIDE SEQUENCE [LARGE SCALE GENOMIC DNA]</scope>
    <source>
        <strain evidence="5 6">HGA0223</strain>
    </source>
</reference>
<dbReference type="SUPFAM" id="SSF75420">
    <property type="entry name" value="YhbC-like, N-terminal domain"/>
    <property type="match status" value="1"/>
</dbReference>
<dbReference type="HOGENOM" id="CLU_070525_1_0_4"/>
<dbReference type="STRING" id="1203554.HMPREF1476_00332"/>
<keyword evidence="2 3" id="KW-0690">Ribosome biogenesis</keyword>
<dbReference type="InterPro" id="IPR028989">
    <property type="entry name" value="RimP_N"/>
</dbReference>
<dbReference type="InterPro" id="IPR036847">
    <property type="entry name" value="RimP_C_sf"/>
</dbReference>
<dbReference type="PANTHER" id="PTHR33867">
    <property type="entry name" value="RIBOSOME MATURATION FACTOR RIMP"/>
    <property type="match status" value="1"/>
</dbReference>
<keyword evidence="6" id="KW-1185">Reference proteome</keyword>
<dbReference type="InterPro" id="IPR003728">
    <property type="entry name" value="Ribosome_maturation_RimP"/>
</dbReference>
<dbReference type="GO" id="GO:0000028">
    <property type="term" value="P:ribosomal small subunit assembly"/>
    <property type="evidence" value="ECO:0007669"/>
    <property type="project" value="TreeGrafter"/>
</dbReference>